<proteinExistence type="predicted"/>
<dbReference type="AlphaFoldDB" id="S6CVV7"/>
<gene>
    <name evidence="1" type="primary">CcPL6.029</name>
</gene>
<evidence type="ECO:0000313" key="1">
    <source>
        <dbReference type="EMBL" id="CCQ71357.1"/>
    </source>
</evidence>
<name>S6CVV7_COTCN</name>
<accession>S6CVV7</accession>
<dbReference type="EMBL" id="HF586477">
    <property type="protein sequence ID" value="CCQ71357.1"/>
    <property type="molecule type" value="Genomic_DNA"/>
</dbReference>
<protein>
    <submittedName>
        <fullName evidence="1">Uncharacterized protein</fullName>
    </submittedName>
</protein>
<sequence>MPSMRGLLELEVKTIFIEFIYRLIRKQKLKQNKRNKKKTLAESLQLVINEVSKFWSRAGIPVQYSSRCTAKLAKLYNNYRDAQKNSNAEFEQEFSEYLDKLFDIAHGDVQNKVDSDVLKFLNDQRTVRKYHLRILKSDNDSIESVDLMLPPSSKSISEQILSSGTTSTSWQSTSSTFELQGRNYEPKNERGTINILTEDLVATLDSCRISYRNSVRVISSIASALGVDTNDLILNKTSFNEYRSKIRKEAAEKTKMLFGDIDVGAVVVPIIVRSYNIEKILDVPALPDGKGLIQAEAIFTALQHWGITENVKAICCDTTASNLGCRNGAAIHLEQMLQTELLYLPCRHLIYELVLVCVFTTKIPGTERPNYKNGLVGNKIPRKLMGKVEETNNKIENFLGTTLPRDDYKELLELCQIFLGTIDTKKVYFHKPGAFHHARWMSKAIYSLKIYIFRDILDIDDETKKNLLDICLFIVFIYVPFWFEAPLAALAPNQDLRFLKAVYQYKTINKQISEAVLNKFKNHLWYLNGETAALSFFDENISFSIKRKMVKALENNENQDFDSSKRYGIHTISEIVNLQKKDIDFFINSDSLQFFERFNIDKNFLKLDVETWADNNDYLEGLRIVKNLQVVNDVAERAIKLTQEYINILTTREDQKQYLIQVVSEYKKKYPNATKAYLTKKL</sequence>
<organism evidence="1">
    <name type="scientific">Cotesia congregata</name>
    <name type="common">Parasitoid wasp</name>
    <name type="synonym">Apanteles congregatus</name>
    <dbReference type="NCBI Taxonomy" id="51543"/>
    <lineage>
        <taxon>Eukaryota</taxon>
        <taxon>Metazoa</taxon>
        <taxon>Ecdysozoa</taxon>
        <taxon>Arthropoda</taxon>
        <taxon>Hexapoda</taxon>
        <taxon>Insecta</taxon>
        <taxon>Pterygota</taxon>
        <taxon>Neoptera</taxon>
        <taxon>Endopterygota</taxon>
        <taxon>Hymenoptera</taxon>
        <taxon>Apocrita</taxon>
        <taxon>Ichneumonoidea</taxon>
        <taxon>Braconidae</taxon>
        <taxon>Microgastrinae</taxon>
        <taxon>Cotesia</taxon>
    </lineage>
</organism>
<dbReference type="PANTHER" id="PTHR46113">
    <property type="entry name" value="SNAC DOMAIN-CONTAINING PROTEIN"/>
    <property type="match status" value="1"/>
</dbReference>
<reference evidence="1" key="1">
    <citation type="journal article" date="2013" name="Philos. Trans. R. Soc. Lond., B, Biol. Sci.">
        <title>Functional endogenous viral elements in the genome of the parasitoid wasp Cotesia congregata: insights into the evolutionary dynamics of bracoviruses.</title>
        <authorList>
            <person name="Bezier A."/>
            <person name="Louis F."/>
            <person name="Jancek S."/>
            <person name="Periquet G."/>
            <person name="Theze J."/>
            <person name="Gyapay G."/>
            <person name="Musset K."/>
            <person name="Lesobre J."/>
            <person name="Lenoble P."/>
            <person name="Dupuy C."/>
            <person name="Gundersen-Rindal D."/>
            <person name="Herniou E.A.Drezen.J.M."/>
        </authorList>
    </citation>
    <scope>NUCLEOTIDE SEQUENCE</scope>
</reference>
<dbReference type="PANTHER" id="PTHR46113:SF1">
    <property type="entry name" value="PEPTIDASE M17 LEUCYL AMINOPEPTIDASE N-TERMINAL DOMAIN-CONTAINING PROTEIN"/>
    <property type="match status" value="1"/>
</dbReference>